<reference evidence="2 3" key="1">
    <citation type="journal article" date="2013" name="BMC Genomics">
        <title>Genomics-driven discovery of the pneumocandin biosynthetic gene cluster in the fungus Glarea lozoyensis.</title>
        <authorList>
            <person name="Chen L."/>
            <person name="Yue Q."/>
            <person name="Zhang X."/>
            <person name="Xiang M."/>
            <person name="Wang C."/>
            <person name="Li S."/>
            <person name="Che Y."/>
            <person name="Ortiz-Lopez F.J."/>
            <person name="Bills G.F."/>
            <person name="Liu X."/>
            <person name="An Z."/>
        </authorList>
    </citation>
    <scope>NUCLEOTIDE SEQUENCE [LARGE SCALE GENOMIC DNA]</scope>
    <source>
        <strain evidence="3">ATCC 20868 / MF5171</strain>
    </source>
</reference>
<dbReference type="RefSeq" id="XP_008077773.1">
    <property type="nucleotide sequence ID" value="XM_008079582.1"/>
</dbReference>
<dbReference type="GeneID" id="19469527"/>
<feature type="compositionally biased region" description="Basic and acidic residues" evidence="1">
    <location>
        <begin position="363"/>
        <end position="374"/>
    </location>
</feature>
<feature type="region of interest" description="Disordered" evidence="1">
    <location>
        <begin position="410"/>
        <end position="456"/>
    </location>
</feature>
<feature type="region of interest" description="Disordered" evidence="1">
    <location>
        <begin position="354"/>
        <end position="382"/>
    </location>
</feature>
<sequence>MTSFNENANKAFFDMGYTKLCSQHRESLMIHQETECASNHSPQTFAAQQKHYRICIATQQQGNTEYKKDKTHPHTTLIEATTDRHDMANISAIDMPYVPKLVLDNYHTPTSTTKPPPAIPEKSHAQPTPQTTIMKSSHPQIDKHFQQGKRLKRRSYCSRDIPRILEDQASTPLATRLSASSLNTLNALTHTRSRSECRELLGRWSKVLDEAFFFGSLMNRIADVQYTGVESGQYGHYEHSGTGLCINLDAAAPRIYKGTHEQHLICTLAHEMLHAFLDVYRCRCLGCQGLKDPSKGGVAYDGHGPDWANSMVVVEEALQKAVDWPVYTGVWPGVSQSMRKDKWQATQFQTARWRRGDPSLLTDDAKDLRQDHPARPARNSTCHERLEVQGSSSDAVGGMIGSVGAHAVGGLSTPEPAHQRRHKRRQYSWSENGTTRSELMTQDGRREGSPSHRRVNQIEGYRIPRCGGCLDYGCAIM</sequence>
<evidence type="ECO:0000313" key="3">
    <source>
        <dbReference type="Proteomes" id="UP000016922"/>
    </source>
</evidence>
<organism evidence="2 3">
    <name type="scientific">Glarea lozoyensis (strain ATCC 20868 / MF5171)</name>
    <dbReference type="NCBI Taxonomy" id="1116229"/>
    <lineage>
        <taxon>Eukaryota</taxon>
        <taxon>Fungi</taxon>
        <taxon>Dikarya</taxon>
        <taxon>Ascomycota</taxon>
        <taxon>Pezizomycotina</taxon>
        <taxon>Leotiomycetes</taxon>
        <taxon>Helotiales</taxon>
        <taxon>Helotiaceae</taxon>
        <taxon>Glarea</taxon>
    </lineage>
</organism>
<dbReference type="EMBL" id="KE145355">
    <property type="protein sequence ID" value="EPE34786.1"/>
    <property type="molecule type" value="Genomic_DNA"/>
</dbReference>
<protein>
    <recommendedName>
        <fullName evidence="4">SprT-like domain-containing protein</fullName>
    </recommendedName>
</protein>
<accession>S3DS70</accession>
<evidence type="ECO:0008006" key="4">
    <source>
        <dbReference type="Google" id="ProtNLM"/>
    </source>
</evidence>
<evidence type="ECO:0000256" key="1">
    <source>
        <dbReference type="SAM" id="MobiDB-lite"/>
    </source>
</evidence>
<feature type="compositionally biased region" description="Polar residues" evidence="1">
    <location>
        <begin position="427"/>
        <end position="440"/>
    </location>
</feature>
<feature type="compositionally biased region" description="Polar residues" evidence="1">
    <location>
        <begin position="125"/>
        <end position="135"/>
    </location>
</feature>
<evidence type="ECO:0000313" key="2">
    <source>
        <dbReference type="EMBL" id="EPE34786.1"/>
    </source>
</evidence>
<dbReference type="KEGG" id="glz:GLAREA_10481"/>
<dbReference type="AlphaFoldDB" id="S3DS70"/>
<name>S3DS70_GLAL2</name>
<dbReference type="HOGENOM" id="CLU_572434_0_0_1"/>
<dbReference type="Proteomes" id="UP000016922">
    <property type="component" value="Unassembled WGS sequence"/>
</dbReference>
<dbReference type="OrthoDB" id="5236983at2759"/>
<feature type="region of interest" description="Disordered" evidence="1">
    <location>
        <begin position="109"/>
        <end position="135"/>
    </location>
</feature>
<keyword evidence="3" id="KW-1185">Reference proteome</keyword>
<gene>
    <name evidence="2" type="ORF">GLAREA_10481</name>
</gene>
<proteinExistence type="predicted"/>